<feature type="domain" description="SBE2/SBE22 middle" evidence="2">
    <location>
        <begin position="230"/>
        <end position="272"/>
    </location>
</feature>
<dbReference type="STRING" id="225359.A0A2S4PLN6"/>
<dbReference type="InterPro" id="IPR053949">
    <property type="entry name" value="SBE2/SBE22_M"/>
</dbReference>
<dbReference type="EMBL" id="PEDP01002050">
    <property type="protein sequence ID" value="POS82959.1"/>
    <property type="molecule type" value="Genomic_DNA"/>
</dbReference>
<protein>
    <recommendedName>
        <fullName evidence="2">SBE2/SBE22 middle domain-containing protein</fullName>
    </recommendedName>
</protein>
<proteinExistence type="predicted"/>
<accession>A0A2S4PLN6</accession>
<gene>
    <name evidence="3" type="ORF">EPUL_006783</name>
</gene>
<keyword evidence="4" id="KW-1185">Reference proteome</keyword>
<feature type="non-terminal residue" evidence="3">
    <location>
        <position position="1"/>
    </location>
</feature>
<feature type="compositionally biased region" description="Acidic residues" evidence="1">
    <location>
        <begin position="75"/>
        <end position="90"/>
    </location>
</feature>
<feature type="region of interest" description="Disordered" evidence="1">
    <location>
        <begin position="26"/>
        <end position="47"/>
    </location>
</feature>
<feature type="region of interest" description="Disordered" evidence="1">
    <location>
        <begin position="74"/>
        <end position="168"/>
    </location>
</feature>
<dbReference type="Pfam" id="PF22874">
    <property type="entry name" value="SBE2_M"/>
    <property type="match status" value="1"/>
</dbReference>
<feature type="compositionally biased region" description="Basic and acidic residues" evidence="1">
    <location>
        <begin position="141"/>
        <end position="167"/>
    </location>
</feature>
<sequence length="295" mass="33323">GPGYPLSLGPDMLPPNTRRLNVSPIPSPAQFIRRDRNLSPSAPNLRNSSIICLSHPKRSTWQLNRDRKTVKELERECDEDDGDDVPDDCFLDNVPISPRPPSQQSLCRSKSTSTSPSPERPIRSKSKSFGNGTSAQPSEQGELRSPRSSKNQKDSTRKLSTGDDHSKTRAMSWNAAMFDLSQETQKLTQALEEYERTICESESIPYIPPEKIRIKSTYTELPPLKRTEIMIEALPISKEKEAVLSRTRPSWLPPKDPAEERRHLKEYQKMMANFLGADRKNITIGGGHQSFDNIK</sequence>
<evidence type="ECO:0000313" key="4">
    <source>
        <dbReference type="Proteomes" id="UP000237438"/>
    </source>
</evidence>
<evidence type="ECO:0000259" key="2">
    <source>
        <dbReference type="Pfam" id="PF22874"/>
    </source>
</evidence>
<reference evidence="3 4" key="1">
    <citation type="submission" date="2017-10" db="EMBL/GenBank/DDBJ databases">
        <title>Development of genomic resources for the powdery mildew, Erysiphe pulchra.</title>
        <authorList>
            <person name="Wadl P.A."/>
            <person name="Mack B.M."/>
            <person name="Moore G."/>
            <person name="Beltz S.B."/>
        </authorList>
    </citation>
    <scope>NUCLEOTIDE SEQUENCE [LARGE SCALE GENOMIC DNA]</scope>
    <source>
        <strain evidence="3">Cflorida</strain>
    </source>
</reference>
<dbReference type="OrthoDB" id="289721at2759"/>
<feature type="non-terminal residue" evidence="3">
    <location>
        <position position="295"/>
    </location>
</feature>
<feature type="compositionally biased region" description="Polar residues" evidence="1">
    <location>
        <begin position="127"/>
        <end position="139"/>
    </location>
</feature>
<comment type="caution">
    <text evidence="3">The sequence shown here is derived from an EMBL/GenBank/DDBJ whole genome shotgun (WGS) entry which is preliminary data.</text>
</comment>
<dbReference type="Proteomes" id="UP000237438">
    <property type="component" value="Unassembled WGS sequence"/>
</dbReference>
<dbReference type="AlphaFoldDB" id="A0A2S4PLN6"/>
<feature type="compositionally biased region" description="Polar residues" evidence="1">
    <location>
        <begin position="38"/>
        <end position="47"/>
    </location>
</feature>
<feature type="compositionally biased region" description="Polar residues" evidence="1">
    <location>
        <begin position="102"/>
        <end position="117"/>
    </location>
</feature>
<organism evidence="3 4">
    <name type="scientific">Erysiphe pulchra</name>
    <dbReference type="NCBI Taxonomy" id="225359"/>
    <lineage>
        <taxon>Eukaryota</taxon>
        <taxon>Fungi</taxon>
        <taxon>Dikarya</taxon>
        <taxon>Ascomycota</taxon>
        <taxon>Pezizomycotina</taxon>
        <taxon>Leotiomycetes</taxon>
        <taxon>Erysiphales</taxon>
        <taxon>Erysiphaceae</taxon>
        <taxon>Erysiphe</taxon>
    </lineage>
</organism>
<evidence type="ECO:0000256" key="1">
    <source>
        <dbReference type="SAM" id="MobiDB-lite"/>
    </source>
</evidence>
<evidence type="ECO:0000313" key="3">
    <source>
        <dbReference type="EMBL" id="POS82959.1"/>
    </source>
</evidence>
<name>A0A2S4PLN6_9PEZI</name>